<gene>
    <name evidence="1" type="ORF">O1611_g2580</name>
</gene>
<comment type="caution">
    <text evidence="1">The sequence shown here is derived from an EMBL/GenBank/DDBJ whole genome shotgun (WGS) entry which is preliminary data.</text>
</comment>
<accession>A0ACC2JUP5</accession>
<name>A0ACC2JUP5_9PEZI</name>
<organism evidence="1 2">
    <name type="scientific">Lasiodiplodia mahajangana</name>
    <dbReference type="NCBI Taxonomy" id="1108764"/>
    <lineage>
        <taxon>Eukaryota</taxon>
        <taxon>Fungi</taxon>
        <taxon>Dikarya</taxon>
        <taxon>Ascomycota</taxon>
        <taxon>Pezizomycotina</taxon>
        <taxon>Dothideomycetes</taxon>
        <taxon>Dothideomycetes incertae sedis</taxon>
        <taxon>Botryosphaeriales</taxon>
        <taxon>Botryosphaeriaceae</taxon>
        <taxon>Lasiodiplodia</taxon>
    </lineage>
</organism>
<dbReference type="EMBL" id="JAPUUL010000369">
    <property type="protein sequence ID" value="KAJ8131049.1"/>
    <property type="molecule type" value="Genomic_DNA"/>
</dbReference>
<evidence type="ECO:0000313" key="1">
    <source>
        <dbReference type="EMBL" id="KAJ8131049.1"/>
    </source>
</evidence>
<keyword evidence="2" id="KW-1185">Reference proteome</keyword>
<evidence type="ECO:0000313" key="2">
    <source>
        <dbReference type="Proteomes" id="UP001153332"/>
    </source>
</evidence>
<dbReference type="Proteomes" id="UP001153332">
    <property type="component" value="Unassembled WGS sequence"/>
</dbReference>
<proteinExistence type="predicted"/>
<sequence length="318" mass="34525">MAANHVEAENVVGLNVHHDVVEPTAVDGVDPEKGQNVLVVANDGTAKSQADSVETNSQVVDLDKYPPPTEEERKTLRKVYDTVPWTAWTLCFVELAERASYYGVKAVFNNFLQFPLPEGGNGAGAIDPSKPNSHAGALGLGLQTASALTLLFTFLAYVIPIFGAWWADTKIGRYPAIVYGVLIVGGAAPAVLQAGKGTAPFLISFFILAIGAGIFKPNVAPTLIDQYQYQREYTKVLKSGEKVLVDPETTISHILLIFYAFVNVGAFFSIAVVYIEKYRGFWLAFLAPGIIYFLLPVLLGVSKLNRLPLLVAFCARSR</sequence>
<reference evidence="1" key="1">
    <citation type="submission" date="2022-12" db="EMBL/GenBank/DDBJ databases">
        <title>Genome Sequence of Lasiodiplodia mahajangana.</title>
        <authorList>
            <person name="Buettner E."/>
        </authorList>
    </citation>
    <scope>NUCLEOTIDE SEQUENCE</scope>
    <source>
        <strain evidence="1">VT137</strain>
    </source>
</reference>
<protein>
    <submittedName>
        <fullName evidence="1">Uncharacterized protein</fullName>
    </submittedName>
</protein>